<gene>
    <name evidence="3" type="ORF">JOF36_007781</name>
</gene>
<dbReference type="SUPFAM" id="SSF53335">
    <property type="entry name" value="S-adenosyl-L-methionine-dependent methyltransferases"/>
    <property type="match status" value="1"/>
</dbReference>
<organism evidence="3 4">
    <name type="scientific">Pseudonocardia parietis</name>
    <dbReference type="NCBI Taxonomy" id="570936"/>
    <lineage>
        <taxon>Bacteria</taxon>
        <taxon>Bacillati</taxon>
        <taxon>Actinomycetota</taxon>
        <taxon>Actinomycetes</taxon>
        <taxon>Pseudonocardiales</taxon>
        <taxon>Pseudonocardiaceae</taxon>
        <taxon>Pseudonocardia</taxon>
    </lineage>
</organism>
<name>A0ABS4W7T7_9PSEU</name>
<accession>A0ABS4W7T7</accession>
<dbReference type="RefSeq" id="WP_210037053.1">
    <property type="nucleotide sequence ID" value="NZ_JAGINU010000004.1"/>
</dbReference>
<protein>
    <submittedName>
        <fullName evidence="3">SAM-dependent methyltransferase</fullName>
    </submittedName>
</protein>
<proteinExistence type="predicted"/>
<keyword evidence="1" id="KW-0808">Transferase</keyword>
<dbReference type="CDD" id="cd02440">
    <property type="entry name" value="AdoMet_MTases"/>
    <property type="match status" value="1"/>
</dbReference>
<evidence type="ECO:0000313" key="4">
    <source>
        <dbReference type="Proteomes" id="UP001519295"/>
    </source>
</evidence>
<keyword evidence="4" id="KW-1185">Reference proteome</keyword>
<feature type="domain" description="Methyltransferase" evidence="2">
    <location>
        <begin position="38"/>
        <end position="128"/>
    </location>
</feature>
<keyword evidence="3" id="KW-0489">Methyltransferase</keyword>
<dbReference type="PANTHER" id="PTHR43861">
    <property type="entry name" value="TRANS-ACONITATE 2-METHYLTRANSFERASE-RELATED"/>
    <property type="match status" value="1"/>
</dbReference>
<reference evidence="3 4" key="1">
    <citation type="submission" date="2021-03" db="EMBL/GenBank/DDBJ databases">
        <title>Sequencing the genomes of 1000 actinobacteria strains.</title>
        <authorList>
            <person name="Klenk H.-P."/>
        </authorList>
    </citation>
    <scope>NUCLEOTIDE SEQUENCE [LARGE SCALE GENOMIC DNA]</scope>
    <source>
        <strain evidence="3 4">DSM 45256</strain>
    </source>
</reference>
<sequence length="197" mass="20728">MDARHWDERYEATELVWSAGPNATVAEQVSGLEPGTALDLGSGEGRNAVWLAEQGWMVTAVDFSRVATDKALAAARARAVTIDAVTADVTTYRPQRSFDLVLVAYLQLPWEQLGPVLATAAAAVAPGGVFLLVAHDLTNLAEGAGGPQDPAVLQTPTQVAGALGGLRVTTAERIRRPVEQEGRTVHAIDTLIRAAAP</sequence>
<dbReference type="GO" id="GO:0008168">
    <property type="term" value="F:methyltransferase activity"/>
    <property type="evidence" value="ECO:0007669"/>
    <property type="project" value="UniProtKB-KW"/>
</dbReference>
<dbReference type="GO" id="GO:0032259">
    <property type="term" value="P:methylation"/>
    <property type="evidence" value="ECO:0007669"/>
    <property type="project" value="UniProtKB-KW"/>
</dbReference>
<dbReference type="PANTHER" id="PTHR43861:SF3">
    <property type="entry name" value="PUTATIVE (AFU_ORTHOLOGUE AFUA_2G14390)-RELATED"/>
    <property type="match status" value="1"/>
</dbReference>
<dbReference type="EMBL" id="JAGINU010000004">
    <property type="protein sequence ID" value="MBP2372008.1"/>
    <property type="molecule type" value="Genomic_DNA"/>
</dbReference>
<evidence type="ECO:0000313" key="3">
    <source>
        <dbReference type="EMBL" id="MBP2372008.1"/>
    </source>
</evidence>
<dbReference type="InterPro" id="IPR041698">
    <property type="entry name" value="Methyltransf_25"/>
</dbReference>
<dbReference type="Proteomes" id="UP001519295">
    <property type="component" value="Unassembled WGS sequence"/>
</dbReference>
<evidence type="ECO:0000259" key="2">
    <source>
        <dbReference type="Pfam" id="PF13649"/>
    </source>
</evidence>
<evidence type="ECO:0000256" key="1">
    <source>
        <dbReference type="ARBA" id="ARBA00022679"/>
    </source>
</evidence>
<dbReference type="Pfam" id="PF13649">
    <property type="entry name" value="Methyltransf_25"/>
    <property type="match status" value="1"/>
</dbReference>
<dbReference type="InterPro" id="IPR029063">
    <property type="entry name" value="SAM-dependent_MTases_sf"/>
</dbReference>
<dbReference type="Gene3D" id="3.40.50.150">
    <property type="entry name" value="Vaccinia Virus protein VP39"/>
    <property type="match status" value="1"/>
</dbReference>
<comment type="caution">
    <text evidence="3">The sequence shown here is derived from an EMBL/GenBank/DDBJ whole genome shotgun (WGS) entry which is preliminary data.</text>
</comment>